<keyword evidence="1" id="KW-0479">Metal-binding</keyword>
<evidence type="ECO:0000256" key="2">
    <source>
        <dbReference type="ARBA" id="ARBA00022833"/>
    </source>
</evidence>
<dbReference type="Gene3D" id="1.10.1170.10">
    <property type="entry name" value="Inhibitor Of Apoptosis Protein (2mihbC-IAP-1), Chain A"/>
    <property type="match status" value="1"/>
</dbReference>
<dbReference type="AlphaFoldDB" id="G0N6H6"/>
<dbReference type="Proteomes" id="UP000008068">
    <property type="component" value="Unassembled WGS sequence"/>
</dbReference>
<dbReference type="GO" id="GO:0046872">
    <property type="term" value="F:metal ion binding"/>
    <property type="evidence" value="ECO:0007669"/>
    <property type="project" value="UniProtKB-KW"/>
</dbReference>
<keyword evidence="2" id="KW-0862">Zinc</keyword>
<accession>G0N6H6</accession>
<dbReference type="InParanoid" id="G0N6H6"/>
<protein>
    <submittedName>
        <fullName evidence="3">Uncharacterized protein</fullName>
    </submittedName>
</protein>
<dbReference type="STRING" id="135651.G0N6H6"/>
<dbReference type="PANTHER" id="PTHR46771:SF5">
    <property type="entry name" value="DETERIN"/>
    <property type="match status" value="1"/>
</dbReference>
<dbReference type="FunCoup" id="G0N6H6">
    <property type="interactions" value="828"/>
</dbReference>
<dbReference type="EMBL" id="GL379844">
    <property type="protein sequence ID" value="EGT53897.1"/>
    <property type="molecule type" value="Genomic_DNA"/>
</dbReference>
<dbReference type="eggNOG" id="KOG1101">
    <property type="taxonomic scope" value="Eukaryota"/>
</dbReference>
<proteinExistence type="predicted"/>
<sequence length="150" mass="16795">MAPGTKRATSTASQKLKTAPYIFYKDRLGTYKNCKHDEVPHATCTSKALARAGFISTGENAGKYPFCLKELCFDAIDDPWEEHKKRGSDCSFVLLGKLDETTLTVADTIKLVSRWITRIVCSKVSNTFTVLLIPPHFQEPSMLLSYRMAL</sequence>
<dbReference type="InterPro" id="IPR001370">
    <property type="entry name" value="BIR_rpt"/>
</dbReference>
<dbReference type="PROSITE" id="PS50143">
    <property type="entry name" value="BIR_REPEAT_2"/>
    <property type="match status" value="1"/>
</dbReference>
<dbReference type="Pfam" id="PF00653">
    <property type="entry name" value="BIR"/>
    <property type="match status" value="1"/>
</dbReference>
<dbReference type="InterPro" id="IPR051190">
    <property type="entry name" value="Baculoviral_IAP"/>
</dbReference>
<reference evidence="4" key="1">
    <citation type="submission" date="2011-07" db="EMBL/GenBank/DDBJ databases">
        <authorList>
            <consortium name="Caenorhabditis brenneri Sequencing and Analysis Consortium"/>
            <person name="Wilson R.K."/>
        </authorList>
    </citation>
    <scope>NUCLEOTIDE SEQUENCE [LARGE SCALE GENOMIC DNA]</scope>
    <source>
        <strain evidence="4">PB2801</strain>
    </source>
</reference>
<dbReference type="HOGENOM" id="CLU_1742192_0_0_1"/>
<dbReference type="SMART" id="SM00238">
    <property type="entry name" value="BIR"/>
    <property type="match status" value="1"/>
</dbReference>
<keyword evidence="4" id="KW-1185">Reference proteome</keyword>
<dbReference type="OMA" id="YAHRKET"/>
<evidence type="ECO:0000256" key="1">
    <source>
        <dbReference type="ARBA" id="ARBA00022723"/>
    </source>
</evidence>
<dbReference type="PANTHER" id="PTHR46771">
    <property type="entry name" value="DETERIN"/>
    <property type="match status" value="1"/>
</dbReference>
<evidence type="ECO:0000313" key="4">
    <source>
        <dbReference type="Proteomes" id="UP000008068"/>
    </source>
</evidence>
<name>G0N6H6_CAEBE</name>
<organism evidence="4">
    <name type="scientific">Caenorhabditis brenneri</name>
    <name type="common">Nematode worm</name>
    <dbReference type="NCBI Taxonomy" id="135651"/>
    <lineage>
        <taxon>Eukaryota</taxon>
        <taxon>Metazoa</taxon>
        <taxon>Ecdysozoa</taxon>
        <taxon>Nematoda</taxon>
        <taxon>Chromadorea</taxon>
        <taxon>Rhabditida</taxon>
        <taxon>Rhabditina</taxon>
        <taxon>Rhabditomorpha</taxon>
        <taxon>Rhabditoidea</taxon>
        <taxon>Rhabditidae</taxon>
        <taxon>Peloderinae</taxon>
        <taxon>Caenorhabditis</taxon>
    </lineage>
</organism>
<gene>
    <name evidence="3" type="ORF">CAEBREN_02770</name>
</gene>
<dbReference type="OrthoDB" id="2196114at2759"/>
<dbReference type="SUPFAM" id="SSF57924">
    <property type="entry name" value="Inhibitor of apoptosis (IAP) repeat"/>
    <property type="match status" value="1"/>
</dbReference>
<evidence type="ECO:0000313" key="3">
    <source>
        <dbReference type="EMBL" id="EGT53897.1"/>
    </source>
</evidence>